<feature type="region of interest" description="Disordered" evidence="1">
    <location>
        <begin position="172"/>
        <end position="211"/>
    </location>
</feature>
<keyword evidence="2" id="KW-0472">Membrane</keyword>
<feature type="compositionally biased region" description="Acidic residues" evidence="1">
    <location>
        <begin position="200"/>
        <end position="211"/>
    </location>
</feature>
<evidence type="ECO:0000256" key="2">
    <source>
        <dbReference type="SAM" id="Phobius"/>
    </source>
</evidence>
<name>A0A511MT18_9NOCA</name>
<comment type="caution">
    <text evidence="3">The sequence shown here is derived from an EMBL/GenBank/DDBJ whole genome shotgun (WGS) entry which is preliminary data.</text>
</comment>
<proteinExistence type="predicted"/>
<gene>
    <name evidence="3" type="ORF">NN4_78560</name>
</gene>
<organism evidence="3 4">
    <name type="scientific">Nocardia ninae NBRC 108245</name>
    <dbReference type="NCBI Taxonomy" id="1210091"/>
    <lineage>
        <taxon>Bacteria</taxon>
        <taxon>Bacillati</taxon>
        <taxon>Actinomycetota</taxon>
        <taxon>Actinomycetes</taxon>
        <taxon>Mycobacteriales</taxon>
        <taxon>Nocardiaceae</taxon>
        <taxon>Nocardia</taxon>
    </lineage>
</organism>
<keyword evidence="4" id="KW-1185">Reference proteome</keyword>
<sequence length="211" mass="23588">MNSNDIRPIALGLAVGVSVFAALICWVEYQPWDTVAGHLARRQLTPAERAELDRLTAEKQARDKRYSALAAEDKQKQAERDAEIAAGFNPDLLLGDPVTSPGELNLTALVAEIEHAEQSYRHADCHLVYPHREALHLEFKRRNHWQARSTASRADLLRLDIAADRINTARNRPFVTDEPPSPVAAYGSFPYPDFAGPDQVDIDVDPETGRW</sequence>
<evidence type="ECO:0000313" key="3">
    <source>
        <dbReference type="EMBL" id="GEM43337.1"/>
    </source>
</evidence>
<feature type="transmembrane region" description="Helical" evidence="2">
    <location>
        <begin position="6"/>
        <end position="27"/>
    </location>
</feature>
<keyword evidence="2" id="KW-0812">Transmembrane</keyword>
<dbReference type="AlphaFoldDB" id="A0A511MT18"/>
<dbReference type="EMBL" id="BJXA01000094">
    <property type="protein sequence ID" value="GEM43337.1"/>
    <property type="molecule type" value="Genomic_DNA"/>
</dbReference>
<dbReference type="RefSeq" id="WP_147141807.1">
    <property type="nucleotide sequence ID" value="NZ_BJXA01000094.1"/>
</dbReference>
<accession>A0A511MT18</accession>
<dbReference type="OrthoDB" id="4571442at2"/>
<dbReference type="Proteomes" id="UP000321424">
    <property type="component" value="Unassembled WGS sequence"/>
</dbReference>
<protein>
    <submittedName>
        <fullName evidence="3">Uncharacterized protein</fullName>
    </submittedName>
</protein>
<evidence type="ECO:0000313" key="4">
    <source>
        <dbReference type="Proteomes" id="UP000321424"/>
    </source>
</evidence>
<evidence type="ECO:0000256" key="1">
    <source>
        <dbReference type="SAM" id="MobiDB-lite"/>
    </source>
</evidence>
<reference evidence="3 4" key="1">
    <citation type="submission" date="2019-07" db="EMBL/GenBank/DDBJ databases">
        <title>Whole genome shotgun sequence of Nocardia ninae NBRC 108245.</title>
        <authorList>
            <person name="Hosoyama A."/>
            <person name="Uohara A."/>
            <person name="Ohji S."/>
            <person name="Ichikawa N."/>
        </authorList>
    </citation>
    <scope>NUCLEOTIDE SEQUENCE [LARGE SCALE GENOMIC DNA]</scope>
    <source>
        <strain evidence="3 4">NBRC 108245</strain>
    </source>
</reference>
<keyword evidence="2" id="KW-1133">Transmembrane helix</keyword>